<dbReference type="Proteomes" id="UP001155586">
    <property type="component" value="Unassembled WGS sequence"/>
</dbReference>
<sequence>MSKINTQELTIPASTLSGWQNIVNLLAEIISVPSALIMRVRTDTIEVCSSNNNVPTPYSIGDSESLGQGLYCETVIQSQQELLIPNALSDPEWDKNPDIKLGMIAYCGLPINWPSGEP</sequence>
<evidence type="ECO:0000313" key="2">
    <source>
        <dbReference type="Proteomes" id="UP001155586"/>
    </source>
</evidence>
<feature type="non-terminal residue" evidence="1">
    <location>
        <position position="118"/>
    </location>
</feature>
<reference evidence="1" key="1">
    <citation type="submission" date="2022-02" db="EMBL/GenBank/DDBJ databases">
        <title>Vibrio sp. nov., a new bacterium isolated from Bohai sea, China.</title>
        <authorList>
            <person name="Yuan Y."/>
        </authorList>
    </citation>
    <scope>NUCLEOTIDE SEQUENCE</scope>
    <source>
        <strain evidence="1">DBSS07</strain>
    </source>
</reference>
<comment type="caution">
    <text evidence="1">The sequence shown here is derived from an EMBL/GenBank/DDBJ whole genome shotgun (WGS) entry which is preliminary data.</text>
</comment>
<evidence type="ECO:0000313" key="1">
    <source>
        <dbReference type="EMBL" id="MCW8334927.1"/>
    </source>
</evidence>
<organism evidence="1 2">
    <name type="scientific">Vibrio paucivorans</name>
    <dbReference type="NCBI Taxonomy" id="2829489"/>
    <lineage>
        <taxon>Bacteria</taxon>
        <taxon>Pseudomonadati</taxon>
        <taxon>Pseudomonadota</taxon>
        <taxon>Gammaproteobacteria</taxon>
        <taxon>Vibrionales</taxon>
        <taxon>Vibrionaceae</taxon>
        <taxon>Vibrio</taxon>
    </lineage>
</organism>
<dbReference type="Gene3D" id="3.30.450.40">
    <property type="match status" value="1"/>
</dbReference>
<keyword evidence="2" id="KW-1185">Reference proteome</keyword>
<dbReference type="InterPro" id="IPR029016">
    <property type="entry name" value="GAF-like_dom_sf"/>
</dbReference>
<dbReference type="SUPFAM" id="SSF55781">
    <property type="entry name" value="GAF domain-like"/>
    <property type="match status" value="1"/>
</dbReference>
<accession>A0A9X3CFS0</accession>
<dbReference type="AlphaFoldDB" id="A0A9X3CFS0"/>
<protein>
    <submittedName>
        <fullName evidence="1">GAF domain-containing protein</fullName>
    </submittedName>
</protein>
<name>A0A9X3CFS0_9VIBR</name>
<proteinExistence type="predicted"/>
<gene>
    <name evidence="1" type="ORF">MD483_13965</name>
</gene>
<dbReference type="EMBL" id="JAKRRX010000082">
    <property type="protein sequence ID" value="MCW8334927.1"/>
    <property type="molecule type" value="Genomic_DNA"/>
</dbReference>